<keyword evidence="2" id="KW-1003">Cell membrane</keyword>
<organism evidence="8 9">
    <name type="scientific">Roseiflexus castenholzii (strain DSM 13941 / HLO8)</name>
    <dbReference type="NCBI Taxonomy" id="383372"/>
    <lineage>
        <taxon>Bacteria</taxon>
        <taxon>Bacillati</taxon>
        <taxon>Chloroflexota</taxon>
        <taxon>Chloroflexia</taxon>
        <taxon>Chloroflexales</taxon>
        <taxon>Roseiflexineae</taxon>
        <taxon>Roseiflexaceae</taxon>
        <taxon>Roseiflexus</taxon>
    </lineage>
</organism>
<dbReference type="InterPro" id="IPR005899">
    <property type="entry name" value="Na_pump_deCOase"/>
</dbReference>
<dbReference type="Proteomes" id="UP000000263">
    <property type="component" value="Chromosome"/>
</dbReference>
<proteinExistence type="predicted"/>
<dbReference type="STRING" id="383372.Rcas_0951"/>
<sequence length="114" mass="12089">MPDNLRIALSLLVIGMSITFGALLLLWGLMALLTALTSRSVGETPAAAEADERPSLPVQPDLSKRRRRAAAAAVAIVLAREQAARSVVATTSTVSPWQAAGRMARVGQEGRERL</sequence>
<keyword evidence="9" id="KW-1185">Reference proteome</keyword>
<dbReference type="GO" id="GO:0015081">
    <property type="term" value="F:sodium ion transmembrane transporter activity"/>
    <property type="evidence" value="ECO:0007669"/>
    <property type="project" value="InterPro"/>
</dbReference>
<dbReference type="AlphaFoldDB" id="A7NHW8"/>
<dbReference type="EMBL" id="CP000804">
    <property type="protein sequence ID" value="ABU57065.1"/>
    <property type="molecule type" value="Genomic_DNA"/>
</dbReference>
<evidence type="ECO:0000256" key="5">
    <source>
        <dbReference type="ARBA" id="ARBA00023136"/>
    </source>
</evidence>
<gene>
    <name evidence="8" type="ordered locus">Rcas_0951</name>
</gene>
<keyword evidence="5 7" id="KW-0472">Membrane</keyword>
<dbReference type="OrthoDB" id="9946356at2"/>
<dbReference type="GO" id="GO:0005886">
    <property type="term" value="C:plasma membrane"/>
    <property type="evidence" value="ECO:0007669"/>
    <property type="project" value="UniProtKB-SubCell"/>
</dbReference>
<keyword evidence="3 7" id="KW-0812">Transmembrane</keyword>
<dbReference type="GO" id="GO:0036376">
    <property type="term" value="P:sodium ion export across plasma membrane"/>
    <property type="evidence" value="ECO:0007669"/>
    <property type="project" value="InterPro"/>
</dbReference>
<dbReference type="KEGG" id="rca:Rcas_0951"/>
<accession>A7NHW8</accession>
<evidence type="ECO:0000256" key="3">
    <source>
        <dbReference type="ARBA" id="ARBA00022692"/>
    </source>
</evidence>
<evidence type="ECO:0000256" key="4">
    <source>
        <dbReference type="ARBA" id="ARBA00022989"/>
    </source>
</evidence>
<evidence type="ECO:0000256" key="2">
    <source>
        <dbReference type="ARBA" id="ARBA00022475"/>
    </source>
</evidence>
<comment type="subcellular location">
    <subcellularLocation>
        <location evidence="1">Cell membrane</location>
    </subcellularLocation>
</comment>
<evidence type="ECO:0000313" key="9">
    <source>
        <dbReference type="Proteomes" id="UP000000263"/>
    </source>
</evidence>
<dbReference type="HOGENOM" id="CLU_2119289_0_0_0"/>
<evidence type="ECO:0000256" key="6">
    <source>
        <dbReference type="SAM" id="MobiDB-lite"/>
    </source>
</evidence>
<dbReference type="RefSeq" id="WP_012119495.1">
    <property type="nucleotide sequence ID" value="NC_009767.1"/>
</dbReference>
<dbReference type="Pfam" id="PF04277">
    <property type="entry name" value="OAD_gamma"/>
    <property type="match status" value="1"/>
</dbReference>
<reference evidence="8 9" key="1">
    <citation type="submission" date="2007-08" db="EMBL/GenBank/DDBJ databases">
        <title>Complete sequence of Roseiflexus castenholzii DSM 13941.</title>
        <authorList>
            <consortium name="US DOE Joint Genome Institute"/>
            <person name="Copeland A."/>
            <person name="Lucas S."/>
            <person name="Lapidus A."/>
            <person name="Barry K."/>
            <person name="Glavina del Rio T."/>
            <person name="Dalin E."/>
            <person name="Tice H."/>
            <person name="Pitluck S."/>
            <person name="Thompson L.S."/>
            <person name="Brettin T."/>
            <person name="Bruce D."/>
            <person name="Detter J.C."/>
            <person name="Han C."/>
            <person name="Tapia R."/>
            <person name="Schmutz J."/>
            <person name="Larimer F."/>
            <person name="Land M."/>
            <person name="Hauser L."/>
            <person name="Kyrpides N."/>
            <person name="Mikhailova N."/>
            <person name="Bryant D.A."/>
            <person name="Hanada S."/>
            <person name="Tsukatani Y."/>
            <person name="Richardson P."/>
        </authorList>
    </citation>
    <scope>NUCLEOTIDE SEQUENCE [LARGE SCALE GENOMIC DNA]</scope>
    <source>
        <strain evidence="9">DSM 13941 / HLO8</strain>
    </source>
</reference>
<feature type="transmembrane region" description="Helical" evidence="7">
    <location>
        <begin position="6"/>
        <end position="29"/>
    </location>
</feature>
<evidence type="ECO:0000256" key="1">
    <source>
        <dbReference type="ARBA" id="ARBA00004236"/>
    </source>
</evidence>
<evidence type="ECO:0000256" key="7">
    <source>
        <dbReference type="SAM" id="Phobius"/>
    </source>
</evidence>
<evidence type="ECO:0000313" key="8">
    <source>
        <dbReference type="EMBL" id="ABU57065.1"/>
    </source>
</evidence>
<feature type="region of interest" description="Disordered" evidence="6">
    <location>
        <begin position="43"/>
        <end position="64"/>
    </location>
</feature>
<name>A7NHW8_ROSCS</name>
<keyword evidence="4 7" id="KW-1133">Transmembrane helix</keyword>
<protein>
    <submittedName>
        <fullName evidence="8">Sodium pump decarboxylase gamma subunit</fullName>
    </submittedName>
</protein>